<dbReference type="GO" id="GO:0071513">
    <property type="term" value="C:phosphopantothenoylcysteine decarboxylase complex"/>
    <property type="evidence" value="ECO:0007669"/>
    <property type="project" value="TreeGrafter"/>
</dbReference>
<keyword evidence="3 4" id="KW-0288">FMN</keyword>
<keyword evidence="3" id="KW-0479">Metal-binding</keyword>
<comment type="catalytic activity">
    <reaction evidence="3 4">
        <text>N-[(R)-4-phosphopantothenoyl]-L-cysteine + H(+) = (R)-4'-phosphopantetheine + CO2</text>
        <dbReference type="Rhea" id="RHEA:16793"/>
        <dbReference type="ChEBI" id="CHEBI:15378"/>
        <dbReference type="ChEBI" id="CHEBI:16526"/>
        <dbReference type="ChEBI" id="CHEBI:59458"/>
        <dbReference type="ChEBI" id="CHEBI:61723"/>
        <dbReference type="EC" id="4.1.1.36"/>
    </reaction>
</comment>
<dbReference type="GO" id="GO:0046872">
    <property type="term" value="F:metal ion binding"/>
    <property type="evidence" value="ECO:0007669"/>
    <property type="project" value="UniProtKB-KW"/>
</dbReference>
<dbReference type="Pfam" id="PF04127">
    <property type="entry name" value="DFP"/>
    <property type="match status" value="1"/>
</dbReference>
<comment type="cofactor">
    <cofactor evidence="3">
        <name>FMN</name>
        <dbReference type="ChEBI" id="CHEBI:58210"/>
    </cofactor>
    <text evidence="3">Binds 1 FMN per subunit.</text>
</comment>
<accession>A0A1H9KKZ6</accession>
<dbReference type="Proteomes" id="UP000198556">
    <property type="component" value="Unassembled WGS sequence"/>
</dbReference>
<dbReference type="NCBIfam" id="TIGR00521">
    <property type="entry name" value="coaBC_dfp"/>
    <property type="match status" value="1"/>
</dbReference>
<comment type="function">
    <text evidence="4">Catalyzes two steps in the biosynthesis of coenzyme A. In the first step cysteine is conjugated to 4'-phosphopantothenate to form 4-phosphopantothenoylcysteine, in the latter compound is decarboxylated to form 4'-phosphopantotheine.</text>
</comment>
<evidence type="ECO:0000259" key="5">
    <source>
        <dbReference type="Pfam" id="PF02441"/>
    </source>
</evidence>
<feature type="binding site" evidence="3">
    <location>
        <position position="282"/>
    </location>
    <ligand>
        <name>CTP</name>
        <dbReference type="ChEBI" id="CHEBI:37563"/>
    </ligand>
</feature>
<dbReference type="EMBL" id="FOGF01000014">
    <property type="protein sequence ID" value="SEQ99739.1"/>
    <property type="molecule type" value="Genomic_DNA"/>
</dbReference>
<dbReference type="RefSeq" id="WP_089746517.1">
    <property type="nucleotide sequence ID" value="NZ_FOGF01000014.1"/>
</dbReference>
<dbReference type="AlphaFoldDB" id="A0A1H9KKZ6"/>
<dbReference type="EC" id="4.1.1.36" evidence="3"/>
<feature type="binding site" evidence="3">
    <location>
        <position position="347"/>
    </location>
    <ligand>
        <name>CTP</name>
        <dbReference type="ChEBI" id="CHEBI:37563"/>
    </ligand>
</feature>
<dbReference type="InterPro" id="IPR003382">
    <property type="entry name" value="Flavoprotein"/>
</dbReference>
<evidence type="ECO:0000256" key="3">
    <source>
        <dbReference type="HAMAP-Rule" id="MF_02225"/>
    </source>
</evidence>
<gene>
    <name evidence="3" type="primary">coaBC</name>
    <name evidence="7" type="ORF">SAMN05421767_11430</name>
</gene>
<keyword evidence="1 3" id="KW-0210">Decarboxylase</keyword>
<comment type="cofactor">
    <cofactor evidence="3">
        <name>Mg(2+)</name>
        <dbReference type="ChEBI" id="CHEBI:18420"/>
    </cofactor>
</comment>
<evidence type="ECO:0000256" key="4">
    <source>
        <dbReference type="RuleBase" id="RU364078"/>
    </source>
</evidence>
<comment type="caution">
    <text evidence="3">Lacks conserved residue(s) required for the propagation of feature annotation.</text>
</comment>
<dbReference type="HAMAP" id="MF_02225">
    <property type="entry name" value="CoaBC"/>
    <property type="match status" value="1"/>
</dbReference>
<feature type="binding site" evidence="3">
    <location>
        <position position="343"/>
    </location>
    <ligand>
        <name>CTP</name>
        <dbReference type="ChEBI" id="CHEBI:37563"/>
    </ligand>
</feature>
<keyword evidence="3" id="KW-0511">Multifunctional enzyme</keyword>
<evidence type="ECO:0000313" key="8">
    <source>
        <dbReference type="Proteomes" id="UP000198556"/>
    </source>
</evidence>
<keyword evidence="8" id="KW-1185">Reference proteome</keyword>
<comment type="catalytic activity">
    <reaction evidence="3 4">
        <text>(R)-4'-phosphopantothenate + L-cysteine + CTP = N-[(R)-4-phosphopantothenoyl]-L-cysteine + CMP + diphosphate + H(+)</text>
        <dbReference type="Rhea" id="RHEA:19397"/>
        <dbReference type="ChEBI" id="CHEBI:10986"/>
        <dbReference type="ChEBI" id="CHEBI:15378"/>
        <dbReference type="ChEBI" id="CHEBI:33019"/>
        <dbReference type="ChEBI" id="CHEBI:35235"/>
        <dbReference type="ChEBI" id="CHEBI:37563"/>
        <dbReference type="ChEBI" id="CHEBI:59458"/>
        <dbReference type="ChEBI" id="CHEBI:60377"/>
        <dbReference type="EC" id="6.3.2.5"/>
    </reaction>
</comment>
<dbReference type="GO" id="GO:0004633">
    <property type="term" value="F:phosphopantothenoylcysteine decarboxylase activity"/>
    <property type="evidence" value="ECO:0007669"/>
    <property type="project" value="UniProtKB-UniRule"/>
</dbReference>
<comment type="pathway">
    <text evidence="3 4">Cofactor biosynthesis; coenzyme A biosynthesis; CoA from (R)-pantothenate: step 3/5.</text>
</comment>
<comment type="pathway">
    <text evidence="3 4">Cofactor biosynthesis; coenzyme A biosynthesis; CoA from (R)-pantothenate: step 2/5.</text>
</comment>
<dbReference type="InterPro" id="IPR007085">
    <property type="entry name" value="DNA/pantothenate-metab_flavo_C"/>
</dbReference>
<dbReference type="STRING" id="137733.SAMN05421767_11430"/>
<sequence>MNLTGKNIAVYVTGGIASYKAASFVRLLITSGATVKVAMTESACQFITPMTFQVLTKQEVYTDTFDDTHPDKVNHIYLADWSDIAIVIPATGNTIAKIANGIADNFVTSALLATDCLRIIAPAMNQKMLLNPATQRNIKQLQADGWQVIDSSFGFLAEGYNGLGRLPEPEELFEQTLFFALQKQFGTPLSGKKIVISAGGTKERIDPVRYISNDSSGKMGYALARAASILGAKVILISTVTNLPIPHGVKHHLVETAQELQSIITQNFKEADIVIMAAAVSDFRVDHPAKQKIKKEANTNQLTLSLIKNQDILAYLGEHKTKEQLIVGFAAETNDVMKHATSKLTRKKADIIIANDVSDQSIGFNSNENKVTMLYANGEKIHFQQQSKESLALKIMLQIVKY</sequence>
<feature type="region of interest" description="Phosphopantothenate--cysteine ligase" evidence="3">
    <location>
        <begin position="194"/>
        <end position="402"/>
    </location>
</feature>
<keyword evidence="3" id="KW-0460">Magnesium</keyword>
<feature type="domain" description="Flavoprotein" evidence="5">
    <location>
        <begin position="6"/>
        <end position="176"/>
    </location>
</feature>
<feature type="binding site" evidence="3">
    <location>
        <position position="329"/>
    </location>
    <ligand>
        <name>CTP</name>
        <dbReference type="ChEBI" id="CHEBI:37563"/>
    </ligand>
</feature>
<dbReference type="Pfam" id="PF02441">
    <property type="entry name" value="Flavoprotein"/>
    <property type="match status" value="1"/>
</dbReference>
<dbReference type="PANTHER" id="PTHR14359">
    <property type="entry name" value="HOMO-OLIGOMERIC FLAVIN CONTAINING CYS DECARBOXYLASE FAMILY"/>
    <property type="match status" value="1"/>
</dbReference>
<dbReference type="Gene3D" id="3.40.50.1950">
    <property type="entry name" value="Flavin prenyltransferase-like"/>
    <property type="match status" value="1"/>
</dbReference>
<evidence type="ECO:0000259" key="6">
    <source>
        <dbReference type="Pfam" id="PF04127"/>
    </source>
</evidence>
<dbReference type="GO" id="GO:0004632">
    <property type="term" value="F:phosphopantothenate--cysteine ligase activity"/>
    <property type="evidence" value="ECO:0007669"/>
    <property type="project" value="UniProtKB-UniRule"/>
</dbReference>
<name>A0A1H9KKZ6_9LACT</name>
<protein>
    <recommendedName>
        <fullName evidence="3">Coenzyme A biosynthesis bifunctional protein CoaBC</fullName>
    </recommendedName>
    <alternativeName>
        <fullName evidence="3">DNA/pantothenate metabolism flavoprotein</fullName>
    </alternativeName>
    <alternativeName>
        <fullName evidence="3">Phosphopantothenoylcysteine synthetase/decarboxylase</fullName>
        <shortName evidence="3">PPCS-PPCDC</shortName>
    </alternativeName>
    <domain>
        <recommendedName>
            <fullName evidence="3">Phosphopantothenoylcysteine decarboxylase</fullName>
            <shortName evidence="3">PPC decarboxylase</shortName>
            <shortName evidence="3">PPC-DC</shortName>
            <ecNumber evidence="3">4.1.1.36</ecNumber>
        </recommendedName>
        <alternativeName>
            <fullName evidence="3">CoaC</fullName>
        </alternativeName>
    </domain>
    <domain>
        <recommendedName>
            <fullName evidence="3">Phosphopantothenate--cysteine ligase</fullName>
            <ecNumber evidence="3">6.3.2.5</ecNumber>
        </recommendedName>
        <alternativeName>
            <fullName evidence="3">CoaB</fullName>
        </alternativeName>
        <alternativeName>
            <fullName evidence="3">Phosphopantothenoylcysteine synthetase</fullName>
            <shortName evidence="3">PPC synthetase</shortName>
            <shortName evidence="3">PPC-S</shortName>
        </alternativeName>
    </domain>
</protein>
<dbReference type="OrthoDB" id="9802554at2"/>
<evidence type="ECO:0000256" key="2">
    <source>
        <dbReference type="ARBA" id="ARBA00023239"/>
    </source>
</evidence>
<reference evidence="7 8" key="1">
    <citation type="submission" date="2016-10" db="EMBL/GenBank/DDBJ databases">
        <authorList>
            <person name="de Groot N.N."/>
        </authorList>
    </citation>
    <scope>NUCLEOTIDE SEQUENCE [LARGE SCALE GENOMIC DNA]</scope>
    <source>
        <strain evidence="7 8">DSM 15827</strain>
    </source>
</reference>
<feature type="domain" description="DNA/pantothenate metabolism flavoprotein C-terminal" evidence="6">
    <location>
        <begin position="189"/>
        <end position="401"/>
    </location>
</feature>
<dbReference type="InterPro" id="IPR035929">
    <property type="entry name" value="CoaB-like_sf"/>
</dbReference>
<dbReference type="InterPro" id="IPR005252">
    <property type="entry name" value="CoaBC"/>
</dbReference>
<dbReference type="GO" id="GO:0010181">
    <property type="term" value="F:FMN binding"/>
    <property type="evidence" value="ECO:0007669"/>
    <property type="project" value="UniProtKB-UniRule"/>
</dbReference>
<comment type="function">
    <text evidence="3">Catalyzes two sequential steps in the biosynthesis of coenzyme A. In the first step cysteine is conjugated to 4'-phosphopantothenate to form 4-phosphopantothenoylcysteine. In the second step the latter compound is decarboxylated to form 4'-phosphopantotheine.</text>
</comment>
<dbReference type="UniPathway" id="UPA00241">
    <property type="reaction ID" value="UER00353"/>
</dbReference>
<dbReference type="SUPFAM" id="SSF52507">
    <property type="entry name" value="Homo-oligomeric flavin-containing Cys decarboxylases, HFCD"/>
    <property type="match status" value="1"/>
</dbReference>
<keyword evidence="2 3" id="KW-0456">Lyase</keyword>
<keyword evidence="3 4" id="KW-0285">Flavoprotein</keyword>
<dbReference type="GO" id="GO:0015941">
    <property type="term" value="P:pantothenate catabolic process"/>
    <property type="evidence" value="ECO:0007669"/>
    <property type="project" value="InterPro"/>
</dbReference>
<evidence type="ECO:0000256" key="1">
    <source>
        <dbReference type="ARBA" id="ARBA00022793"/>
    </source>
</evidence>
<keyword evidence="3 4" id="KW-0436">Ligase</keyword>
<feature type="region of interest" description="Phosphopantothenoylcysteine decarboxylase" evidence="3">
    <location>
        <begin position="1"/>
        <end position="193"/>
    </location>
</feature>
<comment type="similarity">
    <text evidence="3 4">In the N-terminal section; belongs to the HFCD (homo-oligomeric flavin containing Cys decarboxylase) superfamily.</text>
</comment>
<proteinExistence type="inferred from homology"/>
<dbReference type="Gene3D" id="3.40.50.10300">
    <property type="entry name" value="CoaB-like"/>
    <property type="match status" value="1"/>
</dbReference>
<organism evidence="7 8">
    <name type="scientific">Granulicatella balaenopterae</name>
    <dbReference type="NCBI Taxonomy" id="137733"/>
    <lineage>
        <taxon>Bacteria</taxon>
        <taxon>Bacillati</taxon>
        <taxon>Bacillota</taxon>
        <taxon>Bacilli</taxon>
        <taxon>Lactobacillales</taxon>
        <taxon>Carnobacteriaceae</taxon>
        <taxon>Granulicatella</taxon>
    </lineage>
</organism>
<dbReference type="PANTHER" id="PTHR14359:SF6">
    <property type="entry name" value="PHOSPHOPANTOTHENOYLCYSTEINE DECARBOXYLASE"/>
    <property type="match status" value="1"/>
</dbReference>
<dbReference type="InterPro" id="IPR036551">
    <property type="entry name" value="Flavin_trans-like"/>
</dbReference>
<dbReference type="SUPFAM" id="SSF102645">
    <property type="entry name" value="CoaB-like"/>
    <property type="match status" value="1"/>
</dbReference>
<evidence type="ECO:0000313" key="7">
    <source>
        <dbReference type="EMBL" id="SEQ99739.1"/>
    </source>
</evidence>
<comment type="similarity">
    <text evidence="3 4">In the C-terminal section; belongs to the PPC synthetase family.</text>
</comment>
<feature type="binding site" evidence="3">
    <location>
        <position position="292"/>
    </location>
    <ligand>
        <name>CTP</name>
        <dbReference type="ChEBI" id="CHEBI:37563"/>
    </ligand>
</feature>
<dbReference type="EC" id="6.3.2.5" evidence="3"/>
<dbReference type="GO" id="GO:0015937">
    <property type="term" value="P:coenzyme A biosynthetic process"/>
    <property type="evidence" value="ECO:0007669"/>
    <property type="project" value="UniProtKB-UniRule"/>
</dbReference>